<reference evidence="8" key="1">
    <citation type="journal article" date="2020" name="ISME J.">
        <title>Characterization of viruses in a tapeworm: phylogenetic position, vertical transmission, and transmission to the parasitized host.</title>
        <authorList>
            <person name="Hahn M.A."/>
            <person name="Rosario K."/>
            <person name="Lucas P."/>
            <person name="Dheilly N.M."/>
        </authorList>
    </citation>
    <scope>NUCLEOTIDE SEQUENCE</scope>
    <source>
        <strain evidence="8">SsTV2-SsAE</strain>
    </source>
</reference>
<protein>
    <recommendedName>
        <fullName evidence="1 7">RNA-directed RNA polymerase</fullName>
        <ecNumber evidence="1 7">2.7.7.48</ecNumber>
    </recommendedName>
</protein>
<keyword evidence="3 7" id="KW-0808">Transferase</keyword>
<comment type="catalytic activity">
    <reaction evidence="6 7">
        <text>RNA(n) + a ribonucleoside 5'-triphosphate = RNA(n+1) + diphosphate</text>
        <dbReference type="Rhea" id="RHEA:21248"/>
        <dbReference type="Rhea" id="RHEA-COMP:14527"/>
        <dbReference type="Rhea" id="RHEA-COMP:17342"/>
        <dbReference type="ChEBI" id="CHEBI:33019"/>
        <dbReference type="ChEBI" id="CHEBI:61557"/>
        <dbReference type="ChEBI" id="CHEBI:140395"/>
        <dbReference type="EC" id="2.7.7.48"/>
    </reaction>
</comment>
<sequence length="986" mass="109751">MSKPLSETLYVHDPDHEFGGPLLPAWVIQPLSDAPLDTLRLVESYFLSRYIGYKLYDSWMRLNSGGYQLGSNDALLSLWGDRLLPIQNLTAASQDEALGHAVSRDPASRLLSLAKFAAPGIWLRKCRIHGAYHVKINPKVLTSRRRCKPLNQLFPWLEKDDKQKTNLDFASLAFQALRRGHASALQSVLRLLPATTRNTTPTAFLIAALGNPQWARLSALMERDGACCLTHSATQKYFKAVTTAVRRTARWVDGSLLPVQEVADLAYFELSTGRAVNVTDWEEEKAKRVGPHLKLTDPWSGLNFDIELRKTLDEVAKTLVSANLKWQSWSDFILSRQAWAPAGSAGPQFAEVEGEKTRLNKHSYFESITKAEMVKWLDSTPQLKAVASEKMEPGKSRAIYGTLPVDQTITTYVIRPLEDAMNRLPGIDAGLHGASEIAGIGKRLKEVTDDGVECTMLDYADFNYQHTLSAQHSLYDAIASRIEFLYPGSDQARAARWLAFAQLSQYVKFPGSTEYEKVTQGMFSGVRSTNFTNTLLNWAYYETSKRRLKEEENLEPVHEFRRHQGDDVWISNRSRLWAIRLYNSMATAGFVFQPGKQLFDRARGEFLRVLYTSEGARGYLMRSVATLVVKPVQSIQELAPHARATALNSLIQILYRRGLTREGCETLWWSIIPHALRLPLPEKSGVGIPLRVAMAPCSAGGLDLGPPSTVGLPQSRFPPLPALRTESHALEEAIPSNMSSDWISMVSRQVRQFDATALKSALHAQNVTDSLRSKDRLKALRFYEKELKEWVSKIGAPSRGSQARGELSDEILRSGRALETHLAAGQMRELEMLVDSDVSRGRSDRGILGTIIAAVSASPFKDIASARLALKVKTLEATRACIALCPAEKLSTDASAWFESLIPTLGPEVTANTLGHLTPLGPSYEALLNPIVLSWAIRRATDWAILGAPTYGIKNPHAWARFLEERVRSSIVGFLENGYLASISHY</sequence>
<proteinExistence type="predicted"/>
<keyword evidence="9" id="KW-1185">Reference proteome</keyword>
<evidence type="ECO:0000256" key="1">
    <source>
        <dbReference type="ARBA" id="ARBA00012494"/>
    </source>
</evidence>
<dbReference type="Pfam" id="PF02123">
    <property type="entry name" value="RdRP_4"/>
    <property type="match status" value="1"/>
</dbReference>
<evidence type="ECO:0000256" key="2">
    <source>
        <dbReference type="ARBA" id="ARBA00022484"/>
    </source>
</evidence>
<evidence type="ECO:0000313" key="8">
    <source>
        <dbReference type="EMBL" id="QJD26158.1"/>
    </source>
</evidence>
<evidence type="ECO:0000256" key="6">
    <source>
        <dbReference type="ARBA" id="ARBA00048744"/>
    </source>
</evidence>
<keyword evidence="5 7" id="KW-0547">Nucleotide-binding</keyword>
<dbReference type="SUPFAM" id="SSF56672">
    <property type="entry name" value="DNA/RNA polymerases"/>
    <property type="match status" value="1"/>
</dbReference>
<dbReference type="GO" id="GO:0006351">
    <property type="term" value="P:DNA-templated transcription"/>
    <property type="evidence" value="ECO:0007669"/>
    <property type="project" value="InterPro"/>
</dbReference>
<evidence type="ECO:0000256" key="4">
    <source>
        <dbReference type="ARBA" id="ARBA00022695"/>
    </source>
</evidence>
<dbReference type="EMBL" id="MN803436">
    <property type="protein sequence ID" value="QJD26158.1"/>
    <property type="molecule type" value="Genomic_RNA"/>
</dbReference>
<evidence type="ECO:0000256" key="7">
    <source>
        <dbReference type="RuleBase" id="RU364050"/>
    </source>
</evidence>
<keyword evidence="4 7" id="KW-0548">Nucleotidyltransferase</keyword>
<dbReference type="GO" id="GO:0000166">
    <property type="term" value="F:nucleotide binding"/>
    <property type="evidence" value="ECO:0007669"/>
    <property type="project" value="UniProtKB-KW"/>
</dbReference>
<keyword evidence="2 7" id="KW-0696">RNA-directed RNA polymerase</keyword>
<dbReference type="InterPro" id="IPR043502">
    <property type="entry name" value="DNA/RNA_pol_sf"/>
</dbReference>
<organism evidence="8 9">
    <name type="scientific">Schistocephalus solidus toti-like virus 2</name>
    <dbReference type="NCBI Taxonomy" id="2729341"/>
    <lineage>
        <taxon>Viruses</taxon>
        <taxon>Riboviria</taxon>
        <taxon>Orthornavirae</taxon>
        <taxon>Duplornaviricota</taxon>
        <taxon>Chrymotiviricetes</taxon>
        <taxon>Ghabrivirales</taxon>
        <taxon>Alphatotivirineae</taxon>
        <taxon>Spiciviridae</taxon>
        <taxon>Spicivirus</taxon>
        <taxon>Spicivirus kyu</taxon>
    </lineage>
</organism>
<name>A0A6M3RSK9_9VIRU</name>
<evidence type="ECO:0000256" key="3">
    <source>
        <dbReference type="ARBA" id="ARBA00022679"/>
    </source>
</evidence>
<dbReference type="InterPro" id="IPR001795">
    <property type="entry name" value="RNA-dir_pol_luteovirus"/>
</dbReference>
<dbReference type="EC" id="2.7.7.48" evidence="1 7"/>
<accession>A0A6M3RSK9</accession>
<dbReference type="GO" id="GO:0003968">
    <property type="term" value="F:RNA-directed RNA polymerase activity"/>
    <property type="evidence" value="ECO:0007669"/>
    <property type="project" value="UniProtKB-KW"/>
</dbReference>
<evidence type="ECO:0000256" key="5">
    <source>
        <dbReference type="ARBA" id="ARBA00022741"/>
    </source>
</evidence>
<dbReference type="GO" id="GO:0003723">
    <property type="term" value="F:RNA binding"/>
    <property type="evidence" value="ECO:0007669"/>
    <property type="project" value="InterPro"/>
</dbReference>
<evidence type="ECO:0000313" key="9">
    <source>
        <dbReference type="Proteomes" id="UP001230159"/>
    </source>
</evidence>
<keyword evidence="7" id="KW-0693">Viral RNA replication</keyword>
<dbReference type="Proteomes" id="UP001230159">
    <property type="component" value="Segment"/>
</dbReference>